<accession>A0A6A5HFW3</accession>
<organism evidence="1 2">
    <name type="scientific">Caenorhabditis remanei</name>
    <name type="common">Caenorhabditis vulgaris</name>
    <dbReference type="NCBI Taxonomy" id="31234"/>
    <lineage>
        <taxon>Eukaryota</taxon>
        <taxon>Metazoa</taxon>
        <taxon>Ecdysozoa</taxon>
        <taxon>Nematoda</taxon>
        <taxon>Chromadorea</taxon>
        <taxon>Rhabditida</taxon>
        <taxon>Rhabditina</taxon>
        <taxon>Rhabditomorpha</taxon>
        <taxon>Rhabditoidea</taxon>
        <taxon>Rhabditidae</taxon>
        <taxon>Peloderinae</taxon>
        <taxon>Caenorhabditis</taxon>
    </lineage>
</organism>
<evidence type="ECO:0000313" key="1">
    <source>
        <dbReference type="EMBL" id="KAF1765052.1"/>
    </source>
</evidence>
<dbReference type="EMBL" id="WUAV01000002">
    <property type="protein sequence ID" value="KAF1765052.1"/>
    <property type="molecule type" value="Genomic_DNA"/>
</dbReference>
<dbReference type="Proteomes" id="UP000483820">
    <property type="component" value="Chromosome II"/>
</dbReference>
<dbReference type="RefSeq" id="XP_053589177.1">
    <property type="nucleotide sequence ID" value="XM_053724983.1"/>
</dbReference>
<proteinExistence type="predicted"/>
<gene>
    <name evidence="1" type="ORF">GCK72_005003</name>
</gene>
<dbReference type="GeneID" id="78774031"/>
<dbReference type="KEGG" id="crq:GCK72_005003"/>
<reference evidence="1 2" key="1">
    <citation type="submission" date="2019-12" db="EMBL/GenBank/DDBJ databases">
        <title>Chromosome-level assembly of the Caenorhabditis remanei genome.</title>
        <authorList>
            <person name="Teterina A.A."/>
            <person name="Willis J.H."/>
            <person name="Phillips P.C."/>
        </authorList>
    </citation>
    <scope>NUCLEOTIDE SEQUENCE [LARGE SCALE GENOMIC DNA]</scope>
    <source>
        <strain evidence="1 2">PX506</strain>
        <tissue evidence="1">Whole organism</tissue>
    </source>
</reference>
<dbReference type="AlphaFoldDB" id="A0A6A5HFW3"/>
<comment type="caution">
    <text evidence="1">The sequence shown here is derived from an EMBL/GenBank/DDBJ whole genome shotgun (WGS) entry which is preliminary data.</text>
</comment>
<sequence length="203" mass="23197">MNDTRTAGDFTDLVSCDEMKEAPLETVERHNNLSHLLRLSSLSLLLFSLLLFEDDEEDPVQHIDIGHTQHLTNGMMILVINKYRIHNTPRYTTISVAIMTPSPIELIPLIQGLSKYSMTWQILSISAIESARRQIVLAPWPTIAGSGMIMERFAAWRSLTCFIDCQVEKSIRFRINNDGSREIADTRSVVEEYQILTLHFIVH</sequence>
<evidence type="ECO:0000313" key="2">
    <source>
        <dbReference type="Proteomes" id="UP000483820"/>
    </source>
</evidence>
<dbReference type="CTD" id="78774031"/>
<protein>
    <submittedName>
        <fullName evidence="1">Uncharacterized protein</fullName>
    </submittedName>
</protein>
<name>A0A6A5HFW3_CAERE</name>